<dbReference type="RefSeq" id="WP_084873930.1">
    <property type="nucleotide sequence ID" value="NZ_JAGGMY010000001.1"/>
</dbReference>
<reference evidence="2 3" key="1">
    <citation type="journal article" date="2017" name="Antonie Van Leeuwenhoek">
        <title>Phylogenomic resolution of the bacterial genus Pantoea and its relationship with Erwinia and Tatumella.</title>
        <authorList>
            <person name="Palmer M."/>
            <person name="Steenkamp E.T."/>
            <person name="Coetzee M.P."/>
            <person name="Chan W.Y."/>
            <person name="van Zyl E."/>
            <person name="De Maayer P."/>
            <person name="Coutinho T.A."/>
            <person name="Blom J."/>
            <person name="Smits T.H."/>
            <person name="Duffy B."/>
            <person name="Venter S.N."/>
        </authorList>
    </citation>
    <scope>NUCLEOTIDE SEQUENCE [LARGE SCALE GENOMIC DNA]</scope>
    <source>
        <strain evidence="2 3">LMG 2657</strain>
    </source>
</reference>
<keyword evidence="1" id="KW-0732">Signal</keyword>
<dbReference type="Proteomes" id="UP000193749">
    <property type="component" value="Unassembled WGS sequence"/>
</dbReference>
<name>A0A1X1ETJ2_PANCY</name>
<dbReference type="OrthoDB" id="6566247at2"/>
<evidence type="ECO:0000313" key="3">
    <source>
        <dbReference type="Proteomes" id="UP000193749"/>
    </source>
</evidence>
<feature type="signal peptide" evidence="1">
    <location>
        <begin position="1"/>
        <end position="22"/>
    </location>
</feature>
<dbReference type="AlphaFoldDB" id="A0A1X1ETJ2"/>
<dbReference type="EMBL" id="MLJI01000001">
    <property type="protein sequence ID" value="ORM93277.1"/>
    <property type="molecule type" value="Genomic_DNA"/>
</dbReference>
<sequence length="136" mass="15641">MLKNTLTLSVIALSLVFLSSCAQPDNSAKRHAIHFVHTVDDNDPNFRMNKADSIRLMTPFFEQFWQQGKKDREAGLTATDVQQRVNYFRSDEFIKSIHGTSQFAGKEYKENVSPRWRENMAKAISETYMDGFEGRG</sequence>
<evidence type="ECO:0000256" key="1">
    <source>
        <dbReference type="SAM" id="SignalP"/>
    </source>
</evidence>
<comment type="caution">
    <text evidence="2">The sequence shown here is derived from an EMBL/GenBank/DDBJ whole genome shotgun (WGS) entry which is preliminary data.</text>
</comment>
<gene>
    <name evidence="2" type="ORF">HA50_07930</name>
</gene>
<dbReference type="PROSITE" id="PS51257">
    <property type="entry name" value="PROKAR_LIPOPROTEIN"/>
    <property type="match status" value="1"/>
</dbReference>
<proteinExistence type="predicted"/>
<dbReference type="NCBIfam" id="NF033828">
    <property type="entry name" value="entry_exc2_fam"/>
    <property type="match status" value="1"/>
</dbReference>
<evidence type="ECO:0008006" key="4">
    <source>
        <dbReference type="Google" id="ProtNLM"/>
    </source>
</evidence>
<organism evidence="2 3">
    <name type="scientific">Pantoea cypripedii</name>
    <name type="common">Pectobacterium cypripedii</name>
    <name type="synonym">Erwinia cypripedii</name>
    <dbReference type="NCBI Taxonomy" id="55209"/>
    <lineage>
        <taxon>Bacteria</taxon>
        <taxon>Pseudomonadati</taxon>
        <taxon>Pseudomonadota</taxon>
        <taxon>Gammaproteobacteria</taxon>
        <taxon>Enterobacterales</taxon>
        <taxon>Erwiniaceae</taxon>
        <taxon>Pantoea</taxon>
    </lineage>
</organism>
<keyword evidence="3" id="KW-1185">Reference proteome</keyword>
<evidence type="ECO:0000313" key="2">
    <source>
        <dbReference type="EMBL" id="ORM93277.1"/>
    </source>
</evidence>
<feature type="chain" id="PRO_5012304061" description="Entry exclusion protein 2" evidence="1">
    <location>
        <begin position="23"/>
        <end position="136"/>
    </location>
</feature>
<protein>
    <recommendedName>
        <fullName evidence="4">Entry exclusion protein 2</fullName>
    </recommendedName>
</protein>
<accession>A0A1X1ETJ2</accession>